<evidence type="ECO:0000313" key="1">
    <source>
        <dbReference type="EMBL" id="MBR7676546.1"/>
    </source>
</evidence>
<reference evidence="1" key="1">
    <citation type="submission" date="2021-04" db="EMBL/GenBank/DDBJ databases">
        <title>Sequencing of actinobacteria type strains.</title>
        <authorList>
            <person name="Nguyen G.-S."/>
            <person name="Wentzel A."/>
        </authorList>
    </citation>
    <scope>NUCLEOTIDE SEQUENCE</scope>
    <source>
        <strain evidence="1">DSM 42095</strain>
    </source>
</reference>
<dbReference type="Proteomes" id="UP000675554">
    <property type="component" value="Unassembled WGS sequence"/>
</dbReference>
<evidence type="ECO:0000313" key="2">
    <source>
        <dbReference type="Proteomes" id="UP000675554"/>
    </source>
</evidence>
<protein>
    <submittedName>
        <fullName evidence="1">Uncharacterized protein</fullName>
    </submittedName>
</protein>
<dbReference type="AlphaFoldDB" id="A0A8T4IW41"/>
<organism evidence="1 2">
    <name type="scientific">Streptomyces daliensis</name>
    <dbReference type="NCBI Taxonomy" id="299421"/>
    <lineage>
        <taxon>Bacteria</taxon>
        <taxon>Bacillati</taxon>
        <taxon>Actinomycetota</taxon>
        <taxon>Actinomycetes</taxon>
        <taxon>Kitasatosporales</taxon>
        <taxon>Streptomycetaceae</taxon>
        <taxon>Streptomyces</taxon>
    </lineage>
</organism>
<accession>A0A8T4IW41</accession>
<keyword evidence="2" id="KW-1185">Reference proteome</keyword>
<comment type="caution">
    <text evidence="1">The sequence shown here is derived from an EMBL/GenBank/DDBJ whole genome shotgun (WGS) entry which is preliminary data.</text>
</comment>
<dbReference type="EMBL" id="JAGSMN010000681">
    <property type="protein sequence ID" value="MBR7676546.1"/>
    <property type="molecule type" value="Genomic_DNA"/>
</dbReference>
<proteinExistence type="predicted"/>
<sequence>MSRHRPLATVDATVLPRDEHAVRSDIDQLHAEALALARRMKQLSTTLNHGDYCAAGGRLQTGVGHVWRAAEELHSAFHTAPPRCAGPDASLALLCRRRMRYLAARVARRAA</sequence>
<gene>
    <name evidence="1" type="ORF">KDA82_26765</name>
</gene>
<name>A0A8T4IW41_9ACTN</name>
<dbReference type="Pfam" id="PF19751">
    <property type="entry name" value="DUF6238"/>
    <property type="match status" value="1"/>
</dbReference>
<dbReference type="InterPro" id="IPR046205">
    <property type="entry name" value="DUF6238"/>
</dbReference>